<sequence length="68" mass="7930">MPGYRYVPGQNPLFLSNELAKIENGVVVCFKVLGVRWKEIVGHVRKEFLMLASVESDSPWSYFIVWIW</sequence>
<reference evidence="2" key="1">
    <citation type="submission" date="2016-06" db="EMBL/GenBank/DDBJ databases">
        <title>Parallel loss of symbiosis genes in relatives of nitrogen-fixing non-legume Parasponia.</title>
        <authorList>
            <person name="Van Velzen R."/>
            <person name="Holmer R."/>
            <person name="Bu F."/>
            <person name="Rutten L."/>
            <person name="Van Zeijl A."/>
            <person name="Liu W."/>
            <person name="Santuari L."/>
            <person name="Cao Q."/>
            <person name="Sharma T."/>
            <person name="Shen D."/>
            <person name="Roswanjaya Y."/>
            <person name="Wardhani T."/>
            <person name="Kalhor M.S."/>
            <person name="Jansen J."/>
            <person name="Van den Hoogen J."/>
            <person name="Gungor B."/>
            <person name="Hartog M."/>
            <person name="Hontelez J."/>
            <person name="Verver J."/>
            <person name="Yang W.-C."/>
            <person name="Schijlen E."/>
            <person name="Repin R."/>
            <person name="Schilthuizen M."/>
            <person name="Schranz E."/>
            <person name="Heidstra R."/>
            <person name="Miyata K."/>
            <person name="Fedorova E."/>
            <person name="Kohlen W."/>
            <person name="Bisseling T."/>
            <person name="Smit S."/>
            <person name="Geurts R."/>
        </authorList>
    </citation>
    <scope>NUCLEOTIDE SEQUENCE [LARGE SCALE GENOMIC DNA]</scope>
    <source>
        <strain evidence="2">cv. WU1-14</strain>
    </source>
</reference>
<evidence type="ECO:0000313" key="2">
    <source>
        <dbReference type="Proteomes" id="UP000237105"/>
    </source>
</evidence>
<dbReference type="Proteomes" id="UP000237105">
    <property type="component" value="Unassembled WGS sequence"/>
</dbReference>
<evidence type="ECO:0000313" key="1">
    <source>
        <dbReference type="EMBL" id="PON53238.1"/>
    </source>
</evidence>
<proteinExistence type="predicted"/>
<dbReference type="STRING" id="3476.A0A2P5BWS5"/>
<dbReference type="OrthoDB" id="1162399at2759"/>
<accession>A0A2P5BWS5</accession>
<gene>
    <name evidence="1" type="ORF">PanWU01x14_203510</name>
</gene>
<dbReference type="EMBL" id="JXTB01000209">
    <property type="protein sequence ID" value="PON53238.1"/>
    <property type="molecule type" value="Genomic_DNA"/>
</dbReference>
<dbReference type="AlphaFoldDB" id="A0A2P5BWS5"/>
<name>A0A2P5BWS5_PARAD</name>
<organism evidence="1 2">
    <name type="scientific">Parasponia andersonii</name>
    <name type="common">Sponia andersonii</name>
    <dbReference type="NCBI Taxonomy" id="3476"/>
    <lineage>
        <taxon>Eukaryota</taxon>
        <taxon>Viridiplantae</taxon>
        <taxon>Streptophyta</taxon>
        <taxon>Embryophyta</taxon>
        <taxon>Tracheophyta</taxon>
        <taxon>Spermatophyta</taxon>
        <taxon>Magnoliopsida</taxon>
        <taxon>eudicotyledons</taxon>
        <taxon>Gunneridae</taxon>
        <taxon>Pentapetalae</taxon>
        <taxon>rosids</taxon>
        <taxon>fabids</taxon>
        <taxon>Rosales</taxon>
        <taxon>Cannabaceae</taxon>
        <taxon>Parasponia</taxon>
    </lineage>
</organism>
<keyword evidence="2" id="KW-1185">Reference proteome</keyword>
<protein>
    <submittedName>
        <fullName evidence="1">Nucleic acid-binding, OB-fold containing protein</fullName>
    </submittedName>
</protein>
<comment type="caution">
    <text evidence="1">The sequence shown here is derived from an EMBL/GenBank/DDBJ whole genome shotgun (WGS) entry which is preliminary data.</text>
</comment>